<dbReference type="AlphaFoldDB" id="A0A5J5KXN8"/>
<evidence type="ECO:0000256" key="1">
    <source>
        <dbReference type="ARBA" id="ARBA00009921"/>
    </source>
</evidence>
<dbReference type="NCBIfam" id="NF003765">
    <property type="entry name" value="PRK05359.1"/>
    <property type="match status" value="1"/>
</dbReference>
<evidence type="ECO:0000256" key="2">
    <source>
        <dbReference type="ARBA" id="ARBA00022722"/>
    </source>
</evidence>
<evidence type="ECO:0000313" key="10">
    <source>
        <dbReference type="EMBL" id="KAA9394060.1"/>
    </source>
</evidence>
<comment type="similarity">
    <text evidence="1 7">Belongs to the oligoribonuclease family.</text>
</comment>
<comment type="caution">
    <text evidence="10">The sequence shown here is derived from an EMBL/GenBank/DDBJ whole genome shotgun (WGS) entry which is preliminary data.</text>
</comment>
<evidence type="ECO:0000256" key="4">
    <source>
        <dbReference type="ARBA" id="ARBA00022839"/>
    </source>
</evidence>
<dbReference type="GO" id="GO:0003676">
    <property type="term" value="F:nucleic acid binding"/>
    <property type="evidence" value="ECO:0007669"/>
    <property type="project" value="InterPro"/>
</dbReference>
<keyword evidence="7" id="KW-0963">Cytoplasm</keyword>
<evidence type="ECO:0000256" key="6">
    <source>
        <dbReference type="ARBA" id="ARBA00070964"/>
    </source>
</evidence>
<dbReference type="GO" id="GO:0005737">
    <property type="term" value="C:cytoplasm"/>
    <property type="evidence" value="ECO:0007669"/>
    <property type="project" value="UniProtKB-SubCell"/>
</dbReference>
<dbReference type="OrthoDB" id="9801329at2"/>
<feature type="region of interest" description="Disordered" evidence="8">
    <location>
        <begin position="1"/>
        <end position="26"/>
    </location>
</feature>
<dbReference type="InterPro" id="IPR022894">
    <property type="entry name" value="Oligoribonuclease"/>
</dbReference>
<keyword evidence="4 7" id="KW-0269">Exonuclease</keyword>
<comment type="function">
    <text evidence="5 7">3'-to-5' exoribonuclease specific for small oligoribonucleotides.</text>
</comment>
<feature type="region of interest" description="Disordered" evidence="8">
    <location>
        <begin position="234"/>
        <end position="262"/>
    </location>
</feature>
<evidence type="ECO:0000256" key="3">
    <source>
        <dbReference type="ARBA" id="ARBA00022801"/>
    </source>
</evidence>
<dbReference type="Proteomes" id="UP000325957">
    <property type="component" value="Unassembled WGS sequence"/>
</dbReference>
<evidence type="ECO:0000259" key="9">
    <source>
        <dbReference type="SMART" id="SM00479"/>
    </source>
</evidence>
<feature type="active site" evidence="7">
    <location>
        <position position="167"/>
    </location>
</feature>
<evidence type="ECO:0000256" key="5">
    <source>
        <dbReference type="ARBA" id="ARBA00057155"/>
    </source>
</evidence>
<comment type="subcellular location">
    <subcellularLocation>
        <location evidence="7">Cytoplasm</location>
    </subcellularLocation>
</comment>
<evidence type="ECO:0000256" key="7">
    <source>
        <dbReference type="HAMAP-Rule" id="MF_00045"/>
    </source>
</evidence>
<dbReference type="FunFam" id="3.30.420.10:FF:000003">
    <property type="entry name" value="Oligoribonuclease"/>
    <property type="match status" value="1"/>
</dbReference>
<evidence type="ECO:0000256" key="8">
    <source>
        <dbReference type="SAM" id="MobiDB-lite"/>
    </source>
</evidence>
<dbReference type="Gene3D" id="3.30.420.10">
    <property type="entry name" value="Ribonuclease H-like superfamily/Ribonuclease H"/>
    <property type="match status" value="1"/>
</dbReference>
<dbReference type="EMBL" id="SZWF01000010">
    <property type="protein sequence ID" value="KAA9394060.1"/>
    <property type="molecule type" value="Genomic_DNA"/>
</dbReference>
<feature type="domain" description="Exonuclease" evidence="9">
    <location>
        <begin position="45"/>
        <end position="219"/>
    </location>
</feature>
<dbReference type="EC" id="3.1.-.-" evidence="7"/>
<dbReference type="GO" id="GO:0000175">
    <property type="term" value="F:3'-5'-RNA exonuclease activity"/>
    <property type="evidence" value="ECO:0007669"/>
    <property type="project" value="InterPro"/>
</dbReference>
<organism evidence="10 11">
    <name type="scientific">Kocuria coralli</name>
    <dbReference type="NCBI Taxonomy" id="1461025"/>
    <lineage>
        <taxon>Bacteria</taxon>
        <taxon>Bacillati</taxon>
        <taxon>Actinomycetota</taxon>
        <taxon>Actinomycetes</taxon>
        <taxon>Micrococcales</taxon>
        <taxon>Micrococcaceae</taxon>
        <taxon>Kocuria</taxon>
    </lineage>
</organism>
<evidence type="ECO:0000313" key="11">
    <source>
        <dbReference type="Proteomes" id="UP000325957"/>
    </source>
</evidence>
<dbReference type="SMART" id="SM00479">
    <property type="entry name" value="EXOIII"/>
    <property type="match status" value="1"/>
</dbReference>
<dbReference type="SUPFAM" id="SSF53098">
    <property type="entry name" value="Ribonuclease H-like"/>
    <property type="match status" value="1"/>
</dbReference>
<sequence length="262" mass="28699">MPDGGGRVPAVDRQDILPGTRWHHPESRDSRQRYYSCRVAISNERIVWIDCEMTGLSLEDDALIEVAVLVTDDQLNVLGDGVDVVIKPADAALEQMNAFVRNMHTSSGLLEELPGGTTMEDAQKQVLDYIKRWVPEPGKAPLAGNSVGTDRTFLVRDMPELVEHLHYRVVDVSTIKELARRWYPRAYFQAPPKTGNHRALGDIQDSIDELRYYRGAVFVSGSGPTSDEARQVATAIVENRTGAGPSSPATSAASPAADDGES</sequence>
<keyword evidence="2 7" id="KW-0540">Nuclease</keyword>
<dbReference type="InterPro" id="IPR013520">
    <property type="entry name" value="Ribonucl_H"/>
</dbReference>
<gene>
    <name evidence="7" type="primary">orn</name>
    <name evidence="10" type="ORF">FCK90_09125</name>
</gene>
<name>A0A5J5KXN8_9MICC</name>
<accession>A0A5J5KXN8</accession>
<proteinExistence type="inferred from homology"/>
<feature type="compositionally biased region" description="Low complexity" evidence="8">
    <location>
        <begin position="241"/>
        <end position="262"/>
    </location>
</feature>
<keyword evidence="3 7" id="KW-0378">Hydrolase</keyword>
<dbReference type="InterPro" id="IPR012337">
    <property type="entry name" value="RNaseH-like_sf"/>
</dbReference>
<dbReference type="HAMAP" id="MF_00045">
    <property type="entry name" value="Oligoribonuclease"/>
    <property type="match status" value="1"/>
</dbReference>
<protein>
    <recommendedName>
        <fullName evidence="6 7">Oligoribonuclease</fullName>
        <ecNumber evidence="7">3.1.-.-</ecNumber>
    </recommendedName>
</protein>
<keyword evidence="11" id="KW-1185">Reference proteome</keyword>
<dbReference type="PANTHER" id="PTHR11046">
    <property type="entry name" value="OLIGORIBONUCLEASE, MITOCHONDRIAL"/>
    <property type="match status" value="1"/>
</dbReference>
<reference evidence="10 11" key="1">
    <citation type="submission" date="2019-05" db="EMBL/GenBank/DDBJ databases">
        <title>Kocuria coralli sp. nov., a novel actinobacterium isolated from coral reef seawater.</title>
        <authorList>
            <person name="Li J."/>
        </authorList>
    </citation>
    <scope>NUCLEOTIDE SEQUENCE [LARGE SCALE GENOMIC DNA]</scope>
    <source>
        <strain evidence="10 11">SCSIO 13007</strain>
    </source>
</reference>
<dbReference type="PANTHER" id="PTHR11046:SF0">
    <property type="entry name" value="OLIGORIBONUCLEASE, MITOCHONDRIAL"/>
    <property type="match status" value="1"/>
</dbReference>
<dbReference type="InterPro" id="IPR036397">
    <property type="entry name" value="RNaseH_sf"/>
</dbReference>
<dbReference type="Pfam" id="PF00929">
    <property type="entry name" value="RNase_T"/>
    <property type="match status" value="1"/>
</dbReference>
<dbReference type="CDD" id="cd06135">
    <property type="entry name" value="Orn"/>
    <property type="match status" value="1"/>
</dbReference>